<keyword evidence="2" id="KW-1185">Reference proteome</keyword>
<comment type="caution">
    <text evidence="1">The sequence shown here is derived from an EMBL/GenBank/DDBJ whole genome shotgun (WGS) entry which is preliminary data.</text>
</comment>
<dbReference type="GO" id="GO:0016740">
    <property type="term" value="F:transferase activity"/>
    <property type="evidence" value="ECO:0007669"/>
    <property type="project" value="UniProtKB-KW"/>
</dbReference>
<dbReference type="EMBL" id="AMXF01000594">
    <property type="protein sequence ID" value="ENO84515.1"/>
    <property type="molecule type" value="Genomic_DNA"/>
</dbReference>
<keyword evidence="1" id="KW-0808">Transferase</keyword>
<dbReference type="AlphaFoldDB" id="N6XZ39"/>
<name>N6XZ39_9RHOO</name>
<feature type="non-terminal residue" evidence="1">
    <location>
        <position position="1"/>
    </location>
</feature>
<dbReference type="Proteomes" id="UP000013047">
    <property type="component" value="Unassembled WGS sequence"/>
</dbReference>
<proteinExistence type="predicted"/>
<sequence>EWADGVMAGRLAALYRRLLAAPQAAPPVRAARIVSTR</sequence>
<organism evidence="1 2">
    <name type="scientific">Thauera phenylacetica B4P</name>
    <dbReference type="NCBI Taxonomy" id="1234382"/>
    <lineage>
        <taxon>Bacteria</taxon>
        <taxon>Pseudomonadati</taxon>
        <taxon>Pseudomonadota</taxon>
        <taxon>Betaproteobacteria</taxon>
        <taxon>Rhodocyclales</taxon>
        <taxon>Zoogloeaceae</taxon>
        <taxon>Thauera</taxon>
    </lineage>
</organism>
<gene>
    <name evidence="1" type="ORF">C667_24294</name>
</gene>
<evidence type="ECO:0000313" key="1">
    <source>
        <dbReference type="EMBL" id="ENO84515.1"/>
    </source>
</evidence>
<reference evidence="1 2" key="1">
    <citation type="submission" date="2012-09" db="EMBL/GenBank/DDBJ databases">
        <title>Draft Genome Sequences of 6 Strains from Genus Thauera.</title>
        <authorList>
            <person name="Liu B."/>
            <person name="Shapleigh J.P."/>
            <person name="Frostegard A.H."/>
        </authorList>
    </citation>
    <scope>NUCLEOTIDE SEQUENCE [LARGE SCALE GENOMIC DNA]</scope>
    <source>
        <strain evidence="1 2">B4P</strain>
    </source>
</reference>
<accession>N6XZ39</accession>
<evidence type="ECO:0000313" key="2">
    <source>
        <dbReference type="Proteomes" id="UP000013047"/>
    </source>
</evidence>
<protein>
    <submittedName>
        <fullName evidence="1">Group 1 glycosyl transferase</fullName>
    </submittedName>
</protein>